<comment type="caution">
    <text evidence="1">The sequence shown here is derived from an EMBL/GenBank/DDBJ whole genome shotgun (WGS) entry which is preliminary data.</text>
</comment>
<name>A0A8H7DDY0_9AGAR</name>
<gene>
    <name evidence="1" type="ORF">MVEN_00184700</name>
</gene>
<dbReference type="Proteomes" id="UP000620124">
    <property type="component" value="Unassembled WGS sequence"/>
</dbReference>
<reference evidence="1" key="1">
    <citation type="submission" date="2020-05" db="EMBL/GenBank/DDBJ databases">
        <title>Mycena genomes resolve the evolution of fungal bioluminescence.</title>
        <authorList>
            <person name="Tsai I.J."/>
        </authorList>
    </citation>
    <scope>NUCLEOTIDE SEQUENCE</scope>
    <source>
        <strain evidence="1">CCC161011</strain>
    </source>
</reference>
<protein>
    <recommendedName>
        <fullName evidence="3">F-box domain-containing protein</fullName>
    </recommendedName>
</protein>
<evidence type="ECO:0008006" key="3">
    <source>
        <dbReference type="Google" id="ProtNLM"/>
    </source>
</evidence>
<dbReference type="EMBL" id="JACAZI010000002">
    <property type="protein sequence ID" value="KAF7368608.1"/>
    <property type="molecule type" value="Genomic_DNA"/>
</dbReference>
<evidence type="ECO:0000313" key="1">
    <source>
        <dbReference type="EMBL" id="KAF7368608.1"/>
    </source>
</evidence>
<proteinExistence type="predicted"/>
<dbReference type="SUPFAM" id="SSF52047">
    <property type="entry name" value="RNI-like"/>
    <property type="match status" value="1"/>
</dbReference>
<accession>A0A8H7DDY0</accession>
<dbReference type="OrthoDB" id="2999468at2759"/>
<organism evidence="1 2">
    <name type="scientific">Mycena venus</name>
    <dbReference type="NCBI Taxonomy" id="2733690"/>
    <lineage>
        <taxon>Eukaryota</taxon>
        <taxon>Fungi</taxon>
        <taxon>Dikarya</taxon>
        <taxon>Basidiomycota</taxon>
        <taxon>Agaricomycotina</taxon>
        <taxon>Agaricomycetes</taxon>
        <taxon>Agaricomycetidae</taxon>
        <taxon>Agaricales</taxon>
        <taxon>Marasmiineae</taxon>
        <taxon>Mycenaceae</taxon>
        <taxon>Mycena</taxon>
    </lineage>
</organism>
<evidence type="ECO:0000313" key="2">
    <source>
        <dbReference type="Proteomes" id="UP000620124"/>
    </source>
</evidence>
<sequence length="380" mass="42524">MSTTTTIPQELVDSIIGKVDGTESLKACSLVCWNFRRPSQRILLRSLTLDDYTPRYSAAYVLLTESPHIARYVRNLTVRLTWVAISAPSDAEDFLRMLEKLTSVDRFAIAAHCTWDALSPVVSAVLNLIQRGRLEELHFSFIEKLPRSVLALSLTSVSALSFNHVIVDESTEVPDDGLPAAKTLQTLTLFNCSGLDAVLARQEFRTYLANLRILRLGSHPGFSSDVMSIAGPTLEHILFDCSGLVFSSPMRSLPPLAKLRSIDFQFPINHFYEDGFTAMLSQLFSTLPESVSEISVSDSSPTSPLELQLLNAATSLDRMLGKRAGRLSLRWRLNFPKDEKGLACLRSFAETVQRRMPTLHEKGELTVERRDDARKWPPRL</sequence>
<dbReference type="AlphaFoldDB" id="A0A8H7DDY0"/>
<keyword evidence="2" id="KW-1185">Reference proteome</keyword>